<feature type="non-terminal residue" evidence="2">
    <location>
        <position position="523"/>
    </location>
</feature>
<dbReference type="Gene3D" id="3.30.559.10">
    <property type="entry name" value="Chloramphenicol acetyltransferase-like domain"/>
    <property type="match status" value="1"/>
</dbReference>
<dbReference type="AlphaFoldDB" id="A0A5S4EUP4"/>
<dbReference type="SUPFAM" id="SSF52777">
    <property type="entry name" value="CoA-dependent acyltransferases"/>
    <property type="match status" value="2"/>
</dbReference>
<dbReference type="InterPro" id="IPR023213">
    <property type="entry name" value="CAT-like_dom_sf"/>
</dbReference>
<dbReference type="Pfam" id="PF00668">
    <property type="entry name" value="Condensation"/>
    <property type="match status" value="1"/>
</dbReference>
<proteinExistence type="predicted"/>
<dbReference type="EMBL" id="VCKY01000451">
    <property type="protein sequence ID" value="TMR04943.1"/>
    <property type="molecule type" value="Genomic_DNA"/>
</dbReference>
<organism evidence="2 3">
    <name type="scientific">Nonomuraea turkmeniaca</name>
    <dbReference type="NCBI Taxonomy" id="103838"/>
    <lineage>
        <taxon>Bacteria</taxon>
        <taxon>Bacillati</taxon>
        <taxon>Actinomycetota</taxon>
        <taxon>Actinomycetes</taxon>
        <taxon>Streptosporangiales</taxon>
        <taxon>Streptosporangiaceae</taxon>
        <taxon>Nonomuraea</taxon>
    </lineage>
</organism>
<dbReference type="GO" id="GO:0009366">
    <property type="term" value="C:enterobactin synthetase complex"/>
    <property type="evidence" value="ECO:0007669"/>
    <property type="project" value="TreeGrafter"/>
</dbReference>
<sequence>MIPLSFAQRRLWFLGQLEGPSSTYNIPLVVPLAGDLDVAALNAALRDVMIRHESLRTVFPAVDGEPYQQILDPQDLDWELQVRQVAPGELSEAADQVLWYTFDLSAEVPIRAWLFQAVSDQPGAEAVESLLVVVIHHIAGDGWSLAPLARDVSAAYAARLRGEAPAWEPLRVQYADYALWQRELLGAESDPESLLSVQVDYWRRTLAGIPEELTLPTDRPRPAVASHRGHDVPLRVSAEVHERLAELARAEGATPFMVLQAALAVTLSRLGAGTDIPIGAVVAGRTDEALNDLVGFFVNTLVVRTDLSGNPGFREILGRVREAGLEALDHQEVPFERLVEELAPERSMARHPLFQVSLNVQNTRRSALQLTDVKVSGAASRRARPTTVPAKFDLEVSVRETFDRQGRPAGLQGSVVVAADLFDLASGERLVSRWTRVLEAVTASPDLRLNDIEILDAEERELVVRGWNEPFLGGVDGTVVGLFEERVAVAPGAVAVVCEGVELTYGELDARADALARYLRGVG</sequence>
<dbReference type="Gene3D" id="3.40.50.980">
    <property type="match status" value="1"/>
</dbReference>
<dbReference type="SUPFAM" id="SSF56801">
    <property type="entry name" value="Acetyl-CoA synthetase-like"/>
    <property type="match status" value="1"/>
</dbReference>
<reference evidence="2 3" key="1">
    <citation type="submission" date="2019-05" db="EMBL/GenBank/DDBJ databases">
        <title>Draft genome sequence of Nonomuraea turkmeniaca DSM 43926.</title>
        <authorList>
            <person name="Saricaoglu S."/>
            <person name="Isik K."/>
        </authorList>
    </citation>
    <scope>NUCLEOTIDE SEQUENCE [LARGE SCALE GENOMIC DNA]</scope>
    <source>
        <strain evidence="2 3">DSM 43926</strain>
    </source>
</reference>
<dbReference type="GO" id="GO:0047527">
    <property type="term" value="F:2,3-dihydroxybenzoate-serine ligase activity"/>
    <property type="evidence" value="ECO:0007669"/>
    <property type="project" value="TreeGrafter"/>
</dbReference>
<gene>
    <name evidence="2" type="ORF">ETD86_53425</name>
</gene>
<dbReference type="RefSeq" id="WP_246149519.1">
    <property type="nucleotide sequence ID" value="NZ_VCKY01000451.1"/>
</dbReference>
<dbReference type="GO" id="GO:0031177">
    <property type="term" value="F:phosphopantetheine binding"/>
    <property type="evidence" value="ECO:0007669"/>
    <property type="project" value="TreeGrafter"/>
</dbReference>
<feature type="domain" description="Condensation" evidence="1">
    <location>
        <begin position="1"/>
        <end position="461"/>
    </location>
</feature>
<keyword evidence="3" id="KW-1185">Reference proteome</keyword>
<dbReference type="InterPro" id="IPR001242">
    <property type="entry name" value="Condensation_dom"/>
</dbReference>
<dbReference type="GO" id="GO:0005829">
    <property type="term" value="C:cytosol"/>
    <property type="evidence" value="ECO:0007669"/>
    <property type="project" value="TreeGrafter"/>
</dbReference>
<protein>
    <submittedName>
        <fullName evidence="2">Non-ribosomal peptide synthetase</fullName>
    </submittedName>
</protein>
<dbReference type="Gene3D" id="3.30.559.30">
    <property type="entry name" value="Nonribosomal peptide synthetase, condensation domain"/>
    <property type="match status" value="1"/>
</dbReference>
<accession>A0A5S4EUP4</accession>
<dbReference type="GO" id="GO:0043041">
    <property type="term" value="P:amino acid activation for nonribosomal peptide biosynthetic process"/>
    <property type="evidence" value="ECO:0007669"/>
    <property type="project" value="TreeGrafter"/>
</dbReference>
<dbReference type="PANTHER" id="PTHR45527:SF1">
    <property type="entry name" value="FATTY ACID SYNTHASE"/>
    <property type="match status" value="1"/>
</dbReference>
<dbReference type="PANTHER" id="PTHR45527">
    <property type="entry name" value="NONRIBOSOMAL PEPTIDE SYNTHETASE"/>
    <property type="match status" value="1"/>
</dbReference>
<dbReference type="GO" id="GO:0008610">
    <property type="term" value="P:lipid biosynthetic process"/>
    <property type="evidence" value="ECO:0007669"/>
    <property type="project" value="UniProtKB-ARBA"/>
</dbReference>
<evidence type="ECO:0000259" key="1">
    <source>
        <dbReference type="Pfam" id="PF00668"/>
    </source>
</evidence>
<dbReference type="Proteomes" id="UP000309128">
    <property type="component" value="Unassembled WGS sequence"/>
</dbReference>
<dbReference type="CDD" id="cd19540">
    <property type="entry name" value="LCL_NRPS-like"/>
    <property type="match status" value="1"/>
</dbReference>
<evidence type="ECO:0000313" key="2">
    <source>
        <dbReference type="EMBL" id="TMR04943.1"/>
    </source>
</evidence>
<dbReference type="GO" id="GO:0009239">
    <property type="term" value="P:enterobactin biosynthetic process"/>
    <property type="evidence" value="ECO:0007669"/>
    <property type="project" value="TreeGrafter"/>
</dbReference>
<comment type="caution">
    <text evidence="2">The sequence shown here is derived from an EMBL/GenBank/DDBJ whole genome shotgun (WGS) entry which is preliminary data.</text>
</comment>
<name>A0A5S4EUP4_9ACTN</name>
<evidence type="ECO:0000313" key="3">
    <source>
        <dbReference type="Proteomes" id="UP000309128"/>
    </source>
</evidence>